<evidence type="ECO:0008006" key="4">
    <source>
        <dbReference type="Google" id="ProtNLM"/>
    </source>
</evidence>
<keyword evidence="1" id="KW-0812">Transmembrane</keyword>
<feature type="transmembrane region" description="Helical" evidence="1">
    <location>
        <begin position="30"/>
        <end position="49"/>
    </location>
</feature>
<name>A0ABZ0LVR4_9ACTN</name>
<feature type="transmembrane region" description="Helical" evidence="1">
    <location>
        <begin position="108"/>
        <end position="127"/>
    </location>
</feature>
<feature type="transmembrane region" description="Helical" evidence="1">
    <location>
        <begin position="69"/>
        <end position="88"/>
    </location>
</feature>
<organism evidence="2 3">
    <name type="scientific">Streptomyces solicathayae</name>
    <dbReference type="NCBI Taxonomy" id="3081768"/>
    <lineage>
        <taxon>Bacteria</taxon>
        <taxon>Bacillati</taxon>
        <taxon>Actinomycetota</taxon>
        <taxon>Actinomycetes</taxon>
        <taxon>Kitasatosporales</taxon>
        <taxon>Streptomycetaceae</taxon>
        <taxon>Streptomyces</taxon>
    </lineage>
</organism>
<evidence type="ECO:0000313" key="2">
    <source>
        <dbReference type="EMBL" id="WOX23592.1"/>
    </source>
</evidence>
<keyword evidence="3" id="KW-1185">Reference proteome</keyword>
<dbReference type="RefSeq" id="WP_318105552.1">
    <property type="nucleotide sequence ID" value="NZ_CP137573.1"/>
</dbReference>
<keyword evidence="1" id="KW-0472">Membrane</keyword>
<gene>
    <name evidence="2" type="ORF">R2D22_20280</name>
</gene>
<dbReference type="EMBL" id="CP137573">
    <property type="protein sequence ID" value="WOX23592.1"/>
    <property type="molecule type" value="Genomic_DNA"/>
</dbReference>
<protein>
    <recommendedName>
        <fullName evidence="4">Integral membrane protein</fullName>
    </recommendedName>
</protein>
<reference evidence="2 3" key="1">
    <citation type="submission" date="2023-10" db="EMBL/GenBank/DDBJ databases">
        <title>The genome sequence of Streptomyces sp. HUAS YS2.</title>
        <authorList>
            <person name="Mo P."/>
        </authorList>
    </citation>
    <scope>NUCLEOTIDE SEQUENCE [LARGE SCALE GENOMIC DNA]</scope>
    <source>
        <strain evidence="2 3">HUAS YS2</strain>
    </source>
</reference>
<evidence type="ECO:0000256" key="1">
    <source>
        <dbReference type="SAM" id="Phobius"/>
    </source>
</evidence>
<dbReference type="Proteomes" id="UP001301731">
    <property type="component" value="Chromosome"/>
</dbReference>
<sequence>MTTPAPHPTRPTPTPTTPDHLRTARRAAHLLALCTVPSGLWRLAMAAQLPVGYSAEVLRDVYAIPGWGVAYVVGLTVLQECAALLPLLLVTGRLRRPGPRTAVRAGRILAALLSLFCLSQAVLFFFVTPDGHLSPSGHTLFLLVYAPLLATGPLLWLTTRAYARQHRL</sequence>
<keyword evidence="1" id="KW-1133">Transmembrane helix</keyword>
<proteinExistence type="predicted"/>
<evidence type="ECO:0000313" key="3">
    <source>
        <dbReference type="Proteomes" id="UP001301731"/>
    </source>
</evidence>
<feature type="transmembrane region" description="Helical" evidence="1">
    <location>
        <begin position="139"/>
        <end position="158"/>
    </location>
</feature>
<accession>A0ABZ0LVR4</accession>